<feature type="compositionally biased region" description="Low complexity" evidence="1">
    <location>
        <begin position="90"/>
        <end position="103"/>
    </location>
</feature>
<accession>A0A0F7L583</accession>
<reference evidence="2" key="2">
    <citation type="submission" date="2015-03" db="EMBL/GenBank/DDBJ databases">
        <authorList>
            <person name="Chow C.-E.T."/>
            <person name="Winget D.M."/>
            <person name="White R.A.III."/>
            <person name="Hallam S.J."/>
            <person name="Suttle C.A."/>
        </authorList>
    </citation>
    <scope>NUCLEOTIDE SEQUENCE</scope>
    <source>
        <strain evidence="2">Anoxic2_1</strain>
    </source>
</reference>
<organism evidence="2">
    <name type="scientific">uncultured marine virus</name>
    <dbReference type="NCBI Taxonomy" id="186617"/>
    <lineage>
        <taxon>Viruses</taxon>
        <taxon>environmental samples</taxon>
    </lineage>
</organism>
<dbReference type="EMBL" id="KR029585">
    <property type="protein sequence ID" value="AKH46687.1"/>
    <property type="molecule type" value="Genomic_DNA"/>
</dbReference>
<evidence type="ECO:0000256" key="1">
    <source>
        <dbReference type="SAM" id="MobiDB-lite"/>
    </source>
</evidence>
<protein>
    <submittedName>
        <fullName evidence="2">Uncharacterized protein</fullName>
    </submittedName>
</protein>
<feature type="region of interest" description="Disordered" evidence="1">
    <location>
        <begin position="33"/>
        <end position="111"/>
    </location>
</feature>
<feature type="compositionally biased region" description="Basic residues" evidence="1">
    <location>
        <begin position="60"/>
        <end position="72"/>
    </location>
</feature>
<proteinExistence type="predicted"/>
<reference evidence="2" key="1">
    <citation type="journal article" date="2015" name="Front. Microbiol.">
        <title>Combining genomic sequencing methods to explore viral diversity and reveal potential virus-host interactions.</title>
        <authorList>
            <person name="Chow C.E."/>
            <person name="Winget D.M."/>
            <person name="White R.A.III."/>
            <person name="Hallam S.J."/>
            <person name="Suttle C.A."/>
        </authorList>
    </citation>
    <scope>NUCLEOTIDE SEQUENCE</scope>
    <source>
        <strain evidence="2">Anoxic2_1</strain>
    </source>
</reference>
<name>A0A0F7L583_9VIRU</name>
<feature type="compositionally biased region" description="Basic and acidic residues" evidence="1">
    <location>
        <begin position="1"/>
        <end position="16"/>
    </location>
</feature>
<sequence length="111" mass="12731">MFRERHDSATERHDDTSEGIVYRVQAHSFILITAPRRRGRHEATPSPVGPVRSRSTGTARPRHTRPRPGRRAAPRDGNWPLPTNHPPDPSRLFRSPRPRLFSRVGTCRVSR</sequence>
<evidence type="ECO:0000313" key="2">
    <source>
        <dbReference type="EMBL" id="AKH46687.1"/>
    </source>
</evidence>
<feature type="region of interest" description="Disordered" evidence="1">
    <location>
        <begin position="1"/>
        <end position="20"/>
    </location>
</feature>